<dbReference type="AlphaFoldDB" id="A0AAU9TDZ8"/>
<dbReference type="GO" id="GO:0071897">
    <property type="term" value="P:DNA biosynthetic process"/>
    <property type="evidence" value="ECO:0007669"/>
    <property type="project" value="UniProtKB-ARBA"/>
</dbReference>
<organism evidence="2 3">
    <name type="scientific">Euphydryas editha</name>
    <name type="common">Edith's checkerspot</name>
    <dbReference type="NCBI Taxonomy" id="104508"/>
    <lineage>
        <taxon>Eukaryota</taxon>
        <taxon>Metazoa</taxon>
        <taxon>Ecdysozoa</taxon>
        <taxon>Arthropoda</taxon>
        <taxon>Hexapoda</taxon>
        <taxon>Insecta</taxon>
        <taxon>Pterygota</taxon>
        <taxon>Neoptera</taxon>
        <taxon>Endopterygota</taxon>
        <taxon>Lepidoptera</taxon>
        <taxon>Glossata</taxon>
        <taxon>Ditrysia</taxon>
        <taxon>Papilionoidea</taxon>
        <taxon>Nymphalidae</taxon>
        <taxon>Nymphalinae</taxon>
        <taxon>Euphydryas</taxon>
    </lineage>
</organism>
<evidence type="ECO:0000313" key="2">
    <source>
        <dbReference type="EMBL" id="CAH2084333.1"/>
    </source>
</evidence>
<dbReference type="PANTHER" id="PTHR47027">
    <property type="entry name" value="REVERSE TRANSCRIPTASE DOMAIN-CONTAINING PROTEIN"/>
    <property type="match status" value="1"/>
</dbReference>
<dbReference type="Pfam" id="PF00078">
    <property type="entry name" value="RVT_1"/>
    <property type="match status" value="1"/>
</dbReference>
<dbReference type="Proteomes" id="UP001153954">
    <property type="component" value="Unassembled WGS sequence"/>
</dbReference>
<evidence type="ECO:0000259" key="1">
    <source>
        <dbReference type="PROSITE" id="PS50878"/>
    </source>
</evidence>
<feature type="domain" description="Reverse transcriptase" evidence="1">
    <location>
        <begin position="1"/>
        <end position="91"/>
    </location>
</feature>
<dbReference type="PROSITE" id="PS50878">
    <property type="entry name" value="RT_POL"/>
    <property type="match status" value="1"/>
</dbReference>
<gene>
    <name evidence="2" type="ORF">EEDITHA_LOCUS911</name>
</gene>
<accession>A0AAU9TDZ8</accession>
<protein>
    <recommendedName>
        <fullName evidence="1">Reverse transcriptase domain-containing protein</fullName>
    </recommendedName>
</protein>
<sequence>MKDLDWEKKGISIEGKNLSNLRFADDIVLFAKTSKQLEEMLTELSAASDNIGLQLNTSKTKVTTNGTKNPILINQTPIEYVESYIYLGKQISFKNTRHLEEIDRRINMTWRKYWSYKEILKSKLSTKLKKKVMDSSLLPCLLYGAQTWIFTKNTLLKIRTCQRAMERSILGIKTIDKVNSTKIRYKTKVIDALQHAQRLKWKWAGHIARSSEERWPKRVTKWIGPEGKRRRGRPKARWIDDILQLAGRDWMKTANDRKKWGQLEEAYTRKGP</sequence>
<name>A0AAU9TDZ8_EUPED</name>
<proteinExistence type="predicted"/>
<dbReference type="InterPro" id="IPR000477">
    <property type="entry name" value="RT_dom"/>
</dbReference>
<evidence type="ECO:0000313" key="3">
    <source>
        <dbReference type="Proteomes" id="UP001153954"/>
    </source>
</evidence>
<comment type="caution">
    <text evidence="2">The sequence shown here is derived from an EMBL/GenBank/DDBJ whole genome shotgun (WGS) entry which is preliminary data.</text>
</comment>
<dbReference type="PANTHER" id="PTHR47027:SF29">
    <property type="entry name" value="C2H2-TYPE DOMAIN-CONTAINING PROTEIN"/>
    <property type="match status" value="1"/>
</dbReference>
<dbReference type="InterPro" id="IPR043502">
    <property type="entry name" value="DNA/RNA_pol_sf"/>
</dbReference>
<keyword evidence="3" id="KW-1185">Reference proteome</keyword>
<dbReference type="SUPFAM" id="SSF56672">
    <property type="entry name" value="DNA/RNA polymerases"/>
    <property type="match status" value="1"/>
</dbReference>
<reference evidence="2" key="1">
    <citation type="submission" date="2022-03" db="EMBL/GenBank/DDBJ databases">
        <authorList>
            <person name="Tunstrom K."/>
        </authorList>
    </citation>
    <scope>NUCLEOTIDE SEQUENCE</scope>
</reference>
<dbReference type="EMBL" id="CAKOGL010000002">
    <property type="protein sequence ID" value="CAH2084333.1"/>
    <property type="molecule type" value="Genomic_DNA"/>
</dbReference>